<dbReference type="PROSITE" id="PS50102">
    <property type="entry name" value="RRM"/>
    <property type="match status" value="2"/>
</dbReference>
<evidence type="ECO:0000256" key="7">
    <source>
        <dbReference type="ARBA" id="ARBA00023254"/>
    </source>
</evidence>
<dbReference type="PANTHER" id="PTHR14379">
    <property type="entry name" value="LIMKAIN B LKAP"/>
    <property type="match status" value="1"/>
</dbReference>
<feature type="domain" description="HTH OST-type" evidence="12">
    <location>
        <begin position="827"/>
        <end position="903"/>
    </location>
</feature>
<dbReference type="InterPro" id="IPR012677">
    <property type="entry name" value="Nucleotide-bd_a/b_plait_sf"/>
</dbReference>
<dbReference type="Gene3D" id="3.30.70.330">
    <property type="match status" value="2"/>
</dbReference>
<dbReference type="Pfam" id="PF01936">
    <property type="entry name" value="NYN"/>
    <property type="match status" value="1"/>
</dbReference>
<dbReference type="InterPro" id="IPR000504">
    <property type="entry name" value="RRM_dom"/>
</dbReference>
<dbReference type="InterPro" id="IPR035979">
    <property type="entry name" value="RBD_domain_sf"/>
</dbReference>
<evidence type="ECO:0000256" key="9">
    <source>
        <dbReference type="PROSITE-ProRule" id="PRU00176"/>
    </source>
</evidence>
<evidence type="ECO:0000256" key="2">
    <source>
        <dbReference type="ARBA" id="ARBA00022152"/>
    </source>
</evidence>
<gene>
    <name evidence="13" type="ORF">CHILSU_LOCUS1037</name>
</gene>
<dbReference type="InterPro" id="IPR021139">
    <property type="entry name" value="NYN"/>
</dbReference>
<keyword evidence="7" id="KW-0469">Meiosis</keyword>
<feature type="region of interest" description="Disordered" evidence="10">
    <location>
        <begin position="391"/>
        <end position="467"/>
    </location>
</feature>
<dbReference type="InterPro" id="IPR024768">
    <property type="entry name" value="Marf1"/>
</dbReference>
<evidence type="ECO:0000259" key="11">
    <source>
        <dbReference type="PROSITE" id="PS50102"/>
    </source>
</evidence>
<feature type="region of interest" description="Disordered" evidence="10">
    <location>
        <begin position="1"/>
        <end position="21"/>
    </location>
</feature>
<sequence>MYYNMNTSQSHNELASRFNKTSRSHSAQGLASIISSPALKIPLPPRLWITDIEDESSDDDDADSMKEDGTLPVERPRVRSRFRHHKQRTFSIPIGIFWDIENCQVPRGCSAIDVVAAIRNKFLIGKREADFVVVCDVRKEAANRLQELNDAQVSLIHVCGTQKNAADEKLRQCMRRFGELHSAPAALLLISGDINFAADLSDFRHRKNMEVILVHKQNTSSALITCASSHYCFNELTAHLPRNPKVSQTEEEEEPSCEMEVVNLPLDQPPERVSKRLRRLADNCGGKVLRVTAPTAVLRFPTPDHASRALKRMDGEDVFGRKIGTRYARIAFQPAYSSDEGYGTATAPPPPVRTNYAPLVPQVCPSPREMPSTSAQASVWALALQQLPAPTPPPLEFCPPPAPKPRKIRGTHGSVNLDRSGCSSSNSGDDSRPRDTSQSRAISPWNSSASFSEQSEGECESPSELTVANLPPYEPTVLQEMLTQLFNQYVQVVRVSIWAAGEGPIATIVLRNEWDARLAIARVHKRRLDNQWNGRRLELSLGRPSPAPNLDVLRARLRAILLDQNNHTLPLLRLRDAYASRHCCALTTSDIARVRDTVVIHEGFGRMVQLIDLTPISNSEVEEAPWKCHIHASINTGHEDGSRILQPVCMEISVLAKNTRMILEKHCGILPLLSFVECYEATFPPLVADPRHGVALELLLRSVPGLEVKDSPSRHLTWRIDGTDTITNQSECSRSSGERERPRTAPALEPMLALFERELIDLLRTAPRCSIPFSKLIPAFHHHFGRQCRVADYGFTKLPDLLAALSNTIVVLGSGSSRIITISASAQSRRWTSDLVKLLKAQPGRAILPLDIAQLYQETFGKPFSTVDYGVCTLNELIQRVAPQSVTIGTDGTISLPRRTPTPEERARTGQFALEAVELLCYTPNLRMEFSRFVPAYHAHFGRQLRVAHYGCVKLVELFELIPETVSVSLETSGERCVRLAPATAKTVMGQRLRAIGALPLATFPTQYSVQFGAPPQPDILDVSSIEALVYAAGGCIEGGAVRPPGDSPRWSTSILAACAVLSADRSVARGSTEDYFITAYRRLRGTEPDLWNLMNAGVVETSDRCIKLTAPWRAVWRVAQILADATAPLTSMDIYEDYTTRFEPMFPSAELGVDGVLEFLRQYREMFVEARPGCWKLCEGVTVFRCGNAEHVDYSVYDTPPGQKGSRVFESPRGNIWCSPPASALPAPAFLNHEKRRIRLAAHFDAS</sequence>
<feature type="domain" description="RRM" evidence="11">
    <location>
        <begin position="463"/>
        <end position="544"/>
    </location>
</feature>
<feature type="domain" description="HTH OST-type" evidence="12">
    <location>
        <begin position="751"/>
        <end position="826"/>
    </location>
</feature>
<feature type="compositionally biased region" description="Polar residues" evidence="10">
    <location>
        <begin position="438"/>
        <end position="454"/>
    </location>
</feature>
<keyword evidence="3" id="KW-0677">Repeat</keyword>
<dbReference type="Proteomes" id="UP001153292">
    <property type="component" value="Chromosome 10"/>
</dbReference>
<protein>
    <recommendedName>
        <fullName evidence="2">Meiosis regulator and mRNA stability factor 1</fullName>
    </recommendedName>
    <alternativeName>
        <fullName evidence="8">Limkain-b1</fullName>
    </alternativeName>
</protein>
<dbReference type="Pfam" id="PF11608">
    <property type="entry name" value="RRM_MARF1"/>
    <property type="match status" value="1"/>
</dbReference>
<organism evidence="13 14">
    <name type="scientific">Chilo suppressalis</name>
    <name type="common">Asiatic rice borer moth</name>
    <dbReference type="NCBI Taxonomy" id="168631"/>
    <lineage>
        <taxon>Eukaryota</taxon>
        <taxon>Metazoa</taxon>
        <taxon>Ecdysozoa</taxon>
        <taxon>Arthropoda</taxon>
        <taxon>Hexapoda</taxon>
        <taxon>Insecta</taxon>
        <taxon>Pterygota</taxon>
        <taxon>Neoptera</taxon>
        <taxon>Endopterygota</taxon>
        <taxon>Lepidoptera</taxon>
        <taxon>Glossata</taxon>
        <taxon>Ditrysia</taxon>
        <taxon>Pyraloidea</taxon>
        <taxon>Crambidae</taxon>
        <taxon>Crambinae</taxon>
        <taxon>Chilo</taxon>
    </lineage>
</organism>
<dbReference type="CDD" id="cd10910">
    <property type="entry name" value="PIN_limkain_b1_N_like"/>
    <property type="match status" value="1"/>
</dbReference>
<keyword evidence="5" id="KW-0221">Differentiation</keyword>
<name>A0ABN8ED90_CHISP</name>
<feature type="domain" description="HTH OST-type" evidence="12">
    <location>
        <begin position="908"/>
        <end position="982"/>
    </location>
</feature>
<evidence type="ECO:0000256" key="10">
    <source>
        <dbReference type="SAM" id="MobiDB-lite"/>
    </source>
</evidence>
<dbReference type="Pfam" id="PF12872">
    <property type="entry name" value="OST-HTH"/>
    <property type="match status" value="3"/>
</dbReference>
<evidence type="ECO:0000256" key="6">
    <source>
        <dbReference type="ARBA" id="ARBA00023140"/>
    </source>
</evidence>
<dbReference type="PROSITE" id="PS51644">
    <property type="entry name" value="HTH_OST"/>
    <property type="match status" value="3"/>
</dbReference>
<keyword evidence="14" id="KW-1185">Reference proteome</keyword>
<feature type="domain" description="RRM" evidence="11">
    <location>
        <begin position="257"/>
        <end position="330"/>
    </location>
</feature>
<dbReference type="SUPFAM" id="SSF54928">
    <property type="entry name" value="RNA-binding domain, RBD"/>
    <property type="match status" value="2"/>
</dbReference>
<keyword evidence="6" id="KW-0576">Peroxisome</keyword>
<evidence type="ECO:0000256" key="4">
    <source>
        <dbReference type="ARBA" id="ARBA00022884"/>
    </source>
</evidence>
<dbReference type="PANTHER" id="PTHR14379:SF3">
    <property type="entry name" value="MEIOSIS REGULATOR AND MRNA STABILITY FACTOR 1"/>
    <property type="match status" value="1"/>
</dbReference>
<feature type="compositionally biased region" description="Low complexity" evidence="10">
    <location>
        <begin position="418"/>
        <end position="428"/>
    </location>
</feature>
<evidence type="ECO:0000256" key="3">
    <source>
        <dbReference type="ARBA" id="ARBA00022737"/>
    </source>
</evidence>
<proteinExistence type="predicted"/>
<evidence type="ECO:0000313" key="14">
    <source>
        <dbReference type="Proteomes" id="UP001153292"/>
    </source>
</evidence>
<feature type="compositionally biased region" description="Pro residues" evidence="10">
    <location>
        <begin position="391"/>
        <end position="403"/>
    </location>
</feature>
<accession>A0ABN8ED90</accession>
<keyword evidence="4 9" id="KW-0694">RNA-binding</keyword>
<dbReference type="EMBL" id="OU963903">
    <property type="protein sequence ID" value="CAH0667451.1"/>
    <property type="molecule type" value="Genomic_DNA"/>
</dbReference>
<evidence type="ECO:0000256" key="5">
    <source>
        <dbReference type="ARBA" id="ARBA00022943"/>
    </source>
</evidence>
<evidence type="ECO:0000313" key="13">
    <source>
        <dbReference type="EMBL" id="CAH0667451.1"/>
    </source>
</evidence>
<evidence type="ECO:0000259" key="12">
    <source>
        <dbReference type="PROSITE" id="PS51644"/>
    </source>
</evidence>
<comment type="subcellular location">
    <subcellularLocation>
        <location evidence="1">Peroxisome</location>
    </subcellularLocation>
</comment>
<dbReference type="Gene3D" id="3.30.420.610">
    <property type="entry name" value="LOTUS domain-like"/>
    <property type="match status" value="2"/>
</dbReference>
<reference evidence="13" key="1">
    <citation type="submission" date="2021-12" db="EMBL/GenBank/DDBJ databases">
        <authorList>
            <person name="King R."/>
        </authorList>
    </citation>
    <scope>NUCLEOTIDE SEQUENCE</scope>
</reference>
<dbReference type="InterPro" id="IPR041966">
    <property type="entry name" value="LOTUS-like"/>
</dbReference>
<keyword evidence="5" id="KW-0896">Oogenesis</keyword>
<dbReference type="InterPro" id="IPR025605">
    <property type="entry name" value="OST-HTH/LOTUS_dom"/>
</dbReference>
<evidence type="ECO:0000256" key="1">
    <source>
        <dbReference type="ARBA" id="ARBA00004275"/>
    </source>
</evidence>
<evidence type="ECO:0000256" key="8">
    <source>
        <dbReference type="ARBA" id="ARBA00030116"/>
    </source>
</evidence>
<dbReference type="InterPro" id="IPR034189">
    <property type="entry name" value="MARF1_RRM1"/>
</dbReference>